<dbReference type="AlphaFoldDB" id="A0A497EUI6"/>
<proteinExistence type="predicted"/>
<dbReference type="SUPFAM" id="SSF69318">
    <property type="entry name" value="Integrin alpha N-terminal domain"/>
    <property type="match status" value="1"/>
</dbReference>
<evidence type="ECO:0000313" key="1">
    <source>
        <dbReference type="EMBL" id="RLE50611.1"/>
    </source>
</evidence>
<gene>
    <name evidence="1" type="ORF">DRJ21_01610</name>
</gene>
<dbReference type="EMBL" id="QMQY01000056">
    <property type="protein sequence ID" value="RLE50611.1"/>
    <property type="molecule type" value="Genomic_DNA"/>
</dbReference>
<protein>
    <submittedName>
        <fullName evidence="1">Uncharacterized protein</fullName>
    </submittedName>
</protein>
<dbReference type="PANTHER" id="PTHR46580">
    <property type="entry name" value="SENSOR KINASE-RELATED"/>
    <property type="match status" value="1"/>
</dbReference>
<organism evidence="1 2">
    <name type="scientific">Thermoproteota archaeon</name>
    <dbReference type="NCBI Taxonomy" id="2056631"/>
    <lineage>
        <taxon>Archaea</taxon>
        <taxon>Thermoproteota</taxon>
    </lineage>
</organism>
<evidence type="ECO:0000313" key="2">
    <source>
        <dbReference type="Proteomes" id="UP000281962"/>
    </source>
</evidence>
<dbReference type="PANTHER" id="PTHR46580:SF2">
    <property type="entry name" value="MAM DOMAIN-CONTAINING PROTEIN"/>
    <property type="match status" value="1"/>
</dbReference>
<dbReference type="Proteomes" id="UP000281962">
    <property type="component" value="Unassembled WGS sequence"/>
</dbReference>
<sequence>MRMLKVVLIFLLLALTLIPLNPNFNNSITLAQRTYEIYNEGINVLWTFEFNSTSPIKVIIPGVENYCGDLDGDGKEDLIIIEEVNGHLGTPTEISIYALNGINASKLWSISKDATNYEYSYVTIYPDASEDNVNDIVMAFVYKSGRTDYTLEVVKYSGANGDVLWSGVKSIPRRYYVQIFTIADVSGDLEPDILLVAPATNDKTEISILNGINGEEVYSYTFNEILKLTFVARVHPKKIIISGEYENGPEFVGEFDIEYNRFVWVYEARLEAIIDADGNLLPDYVIARSYWNRSADQYYSWISAVAPLTGNPYWNKTLLGEVYAYGISRRPPRPFPLHVLATALIGSNVTNIVLFNGTNGNIINSRIVSSKYAPPYALPFGDVDRDFEEDVFVDASGCEPTSFNLTVMTLLSPSLTTAWRISENISIPRLIVSGEVTPSFDFTGDGVFDYFVNIWITNYTSGETVATNITGYSNVSRVWIASIKNLDLHEISRLDFYFEMVSWPYNKKLPYIFGDLNGDGLTEILLVDEWNGVMICLSPVRGIAPPLPRYAFTVIPPISYRVTEPGVPAIHTFMIRNIGELNDTYILSSDRGILSTDRIELNPGETAFFNLTDIAFREGVYIANITVTSLGNSTLSITIQAITNVTLIAPPPIIGGWMFSMDYSTESYSIILTVGMHEDATDGFDVDFDDTIPPKPPEADFEAYIWHPDYPSLLRRLSKSIVAFHDDYEWIVKVAFYEPTTVQVKWNLTDLLDALIRKYVLIFNDTSTGEVFNMITRISYNITSSTAPATRQIKIKALRDVKAPIIYNLNPPPNSTVGPMPIISANYTDDLAGINTRFIRMFLDGVNITDQCLITPSYIKYEPSGALGIGWHNVTLIVADYANNVNVTSWIFNVGLQYKLELKKGWNLISFPLIPTENTPEKIFKDIGFYSIYTYDSLNRKYIKPTTIEPGVGYWVLVLEDVNITISGEIVQEYERNLSVKGWHLIGSVLGASAEIEVTPQGMAYSRVYIWLNNRYYAVDAFPEGSGAWLLTYAPCTIHVRPKPPAPPPS</sequence>
<accession>A0A497EUI6</accession>
<comment type="caution">
    <text evidence="1">The sequence shown here is derived from an EMBL/GenBank/DDBJ whole genome shotgun (WGS) entry which is preliminary data.</text>
</comment>
<reference evidence="1 2" key="1">
    <citation type="submission" date="2018-06" db="EMBL/GenBank/DDBJ databases">
        <title>Extensive metabolic versatility and redundancy in microbially diverse, dynamic hydrothermal sediments.</title>
        <authorList>
            <person name="Dombrowski N."/>
            <person name="Teske A."/>
            <person name="Baker B.J."/>
        </authorList>
    </citation>
    <scope>NUCLEOTIDE SEQUENCE [LARGE SCALE GENOMIC DNA]</scope>
    <source>
        <strain evidence="1">B30_G17</strain>
    </source>
</reference>
<dbReference type="InterPro" id="IPR028994">
    <property type="entry name" value="Integrin_alpha_N"/>
</dbReference>
<name>A0A497EUI6_9CREN</name>